<dbReference type="GO" id="GO:0006457">
    <property type="term" value="P:protein folding"/>
    <property type="evidence" value="ECO:0007669"/>
    <property type="project" value="InterPro"/>
</dbReference>
<keyword evidence="5" id="KW-1185">Reference proteome</keyword>
<dbReference type="GO" id="GO:0005829">
    <property type="term" value="C:cytosol"/>
    <property type="evidence" value="ECO:0007669"/>
    <property type="project" value="TreeGrafter"/>
</dbReference>
<evidence type="ECO:0000313" key="4">
    <source>
        <dbReference type="EMBL" id="KAF2430438.1"/>
    </source>
</evidence>
<comment type="caution">
    <text evidence="4">The sequence shown here is derived from an EMBL/GenBank/DDBJ whole genome shotgun (WGS) entry which is preliminary data.</text>
</comment>
<keyword evidence="1" id="KW-0143">Chaperone</keyword>
<sequence length="678" mass="76836">MQVSGLAKATMENLQALQDILIQYRRADEENRYGQNNPPIDASQAKDVHYSLLKHTNAFQRVADIVDGREDWSKLSPMPIPPLVPNRSPKPEPLLHLHSGEQSGLRVTVSPPRSPYQPFVEEFEGSSDEEVQADVESYHYVPGELRTLKTFDSMVVEPEQPEQPEHQHPATPPQLVLRTATDPDLMANMVDSPRQRNEKPLSPLHMSSSAEYDDGSEGSQSREVDRDAYTEHLHPSESSRPVTRLERHDKTVAELEEEMRKLQAEMEAMRVGRSDTRASDPRRKKSRRRHHHSVDLRHADDYPHKEEPLRRPRASTTLGAERPRSYYEGSSSESRRQTVTRSPRDAPLDQPMRRTPSGRIRLSPGHSPRNPPRSPRIIQSATDPEVDRYGRADPMDATQTYGVDPCTSLPTVIENRNTRPRRDTRTQRLSDDPEVFREFFHQGTSGGGDFELFGPPPNEPRRPRASSRTQSQSTSPGNQVPPSPRPQTIVEPPLQGTEPTTKHLPVTLEDLFHGTTKKVKIRRQRYNTTTGRFVEQERILDVPIYKGLKPGSKVKFQSEGDETVDGIKELHFVLQEKEHPSFTRKNYDLHMSIYVPLLEALCGFQRTITTICGKTVVVSNRAPTAHGWQQDFPGLGMCSHKNQNQRGDLIVGVSVRYPGSGPLSDRQKMLLREALSGR</sequence>
<gene>
    <name evidence="4" type="ORF">EJ08DRAFT_649734</name>
</gene>
<feature type="compositionally biased region" description="Basic and acidic residues" evidence="2">
    <location>
        <begin position="416"/>
        <end position="440"/>
    </location>
</feature>
<dbReference type="AlphaFoldDB" id="A0A9P4NS54"/>
<dbReference type="InterPro" id="IPR008971">
    <property type="entry name" value="HSP40/DnaJ_pept-bd"/>
</dbReference>
<dbReference type="GO" id="GO:0051087">
    <property type="term" value="F:protein-folding chaperone binding"/>
    <property type="evidence" value="ECO:0007669"/>
    <property type="project" value="TreeGrafter"/>
</dbReference>
<dbReference type="FunFam" id="2.60.260.20:FF:000013">
    <property type="entry name" value="DnaJ subfamily B member 11"/>
    <property type="match status" value="1"/>
</dbReference>
<dbReference type="EMBL" id="MU007039">
    <property type="protein sequence ID" value="KAF2430438.1"/>
    <property type="molecule type" value="Genomic_DNA"/>
</dbReference>
<dbReference type="InterPro" id="IPR051339">
    <property type="entry name" value="DnaJ_subfamily_B"/>
</dbReference>
<dbReference type="GO" id="GO:0051082">
    <property type="term" value="F:unfolded protein binding"/>
    <property type="evidence" value="ECO:0007669"/>
    <property type="project" value="InterPro"/>
</dbReference>
<dbReference type="Proteomes" id="UP000800235">
    <property type="component" value="Unassembled WGS sequence"/>
</dbReference>
<feature type="compositionally biased region" description="Basic and acidic residues" evidence="2">
    <location>
        <begin position="293"/>
        <end position="310"/>
    </location>
</feature>
<reference evidence="4" key="1">
    <citation type="journal article" date="2020" name="Stud. Mycol.">
        <title>101 Dothideomycetes genomes: a test case for predicting lifestyles and emergence of pathogens.</title>
        <authorList>
            <person name="Haridas S."/>
            <person name="Albert R."/>
            <person name="Binder M."/>
            <person name="Bloem J."/>
            <person name="Labutti K."/>
            <person name="Salamov A."/>
            <person name="Andreopoulos B."/>
            <person name="Baker S."/>
            <person name="Barry K."/>
            <person name="Bills G."/>
            <person name="Bluhm B."/>
            <person name="Cannon C."/>
            <person name="Castanera R."/>
            <person name="Culley D."/>
            <person name="Daum C."/>
            <person name="Ezra D."/>
            <person name="Gonzalez J."/>
            <person name="Henrissat B."/>
            <person name="Kuo A."/>
            <person name="Liang C."/>
            <person name="Lipzen A."/>
            <person name="Lutzoni F."/>
            <person name="Magnuson J."/>
            <person name="Mondo S."/>
            <person name="Nolan M."/>
            <person name="Ohm R."/>
            <person name="Pangilinan J."/>
            <person name="Park H.-J."/>
            <person name="Ramirez L."/>
            <person name="Alfaro M."/>
            <person name="Sun H."/>
            <person name="Tritt A."/>
            <person name="Yoshinaga Y."/>
            <person name="Zwiers L.-H."/>
            <person name="Turgeon B."/>
            <person name="Goodwin S."/>
            <person name="Spatafora J."/>
            <person name="Crous P."/>
            <person name="Grigoriev I."/>
        </authorList>
    </citation>
    <scope>NUCLEOTIDE SEQUENCE</scope>
    <source>
        <strain evidence="4">CBS 130266</strain>
    </source>
</reference>
<feature type="compositionally biased region" description="Basic and acidic residues" evidence="2">
    <location>
        <begin position="266"/>
        <end position="281"/>
    </location>
</feature>
<evidence type="ECO:0000313" key="5">
    <source>
        <dbReference type="Proteomes" id="UP000800235"/>
    </source>
</evidence>
<dbReference type="PANTHER" id="PTHR24078:SF553">
    <property type="entry name" value="DNAJ HOMOLOG SUBFAMILY B MEMBER 5"/>
    <property type="match status" value="1"/>
</dbReference>
<feature type="region of interest" description="Disordered" evidence="2">
    <location>
        <begin position="266"/>
        <end position="503"/>
    </location>
</feature>
<dbReference type="CDD" id="cd10747">
    <property type="entry name" value="DnaJ_C"/>
    <property type="match status" value="1"/>
</dbReference>
<feature type="compositionally biased region" description="Basic and acidic residues" evidence="2">
    <location>
        <begin position="385"/>
        <end position="394"/>
    </location>
</feature>
<dbReference type="OrthoDB" id="10250354at2759"/>
<evidence type="ECO:0000256" key="2">
    <source>
        <dbReference type="SAM" id="MobiDB-lite"/>
    </source>
</evidence>
<evidence type="ECO:0000259" key="3">
    <source>
        <dbReference type="Pfam" id="PF01556"/>
    </source>
</evidence>
<feature type="compositionally biased region" description="Basic residues" evidence="2">
    <location>
        <begin position="282"/>
        <end position="292"/>
    </location>
</feature>
<protein>
    <recommendedName>
        <fullName evidence="3">Chaperone DnaJ C-terminal domain-containing protein</fullName>
    </recommendedName>
</protein>
<dbReference type="GO" id="GO:0006413">
    <property type="term" value="P:translational initiation"/>
    <property type="evidence" value="ECO:0007669"/>
    <property type="project" value="TreeGrafter"/>
</dbReference>
<feature type="compositionally biased region" description="Low complexity" evidence="2">
    <location>
        <begin position="466"/>
        <end position="476"/>
    </location>
</feature>
<proteinExistence type="predicted"/>
<feature type="region of interest" description="Disordered" evidence="2">
    <location>
        <begin position="187"/>
        <end position="224"/>
    </location>
</feature>
<dbReference type="SUPFAM" id="SSF49493">
    <property type="entry name" value="HSP40/DnaJ peptide-binding domain"/>
    <property type="match status" value="2"/>
</dbReference>
<dbReference type="Gene3D" id="2.60.260.20">
    <property type="entry name" value="Urease metallochaperone UreE, N-terminal domain"/>
    <property type="match status" value="2"/>
</dbReference>
<name>A0A9P4NS54_9PEZI</name>
<dbReference type="InterPro" id="IPR002939">
    <property type="entry name" value="DnaJ_C"/>
</dbReference>
<evidence type="ECO:0000256" key="1">
    <source>
        <dbReference type="ARBA" id="ARBA00023186"/>
    </source>
</evidence>
<dbReference type="FunFam" id="2.60.260.20:FF:000002">
    <property type="entry name" value="Dnaj homolog subfamily b member"/>
    <property type="match status" value="1"/>
</dbReference>
<dbReference type="PANTHER" id="PTHR24078">
    <property type="entry name" value="DNAJ HOMOLOG SUBFAMILY C MEMBER"/>
    <property type="match status" value="1"/>
</dbReference>
<dbReference type="Pfam" id="PF01556">
    <property type="entry name" value="DnaJ_C"/>
    <property type="match status" value="1"/>
</dbReference>
<accession>A0A9P4NS54</accession>
<organism evidence="4 5">
    <name type="scientific">Tothia fuscella</name>
    <dbReference type="NCBI Taxonomy" id="1048955"/>
    <lineage>
        <taxon>Eukaryota</taxon>
        <taxon>Fungi</taxon>
        <taxon>Dikarya</taxon>
        <taxon>Ascomycota</taxon>
        <taxon>Pezizomycotina</taxon>
        <taxon>Dothideomycetes</taxon>
        <taxon>Pleosporomycetidae</taxon>
        <taxon>Venturiales</taxon>
        <taxon>Cylindrosympodiaceae</taxon>
        <taxon>Tothia</taxon>
    </lineage>
</organism>
<feature type="domain" description="Chaperone DnaJ C-terminal" evidence="3">
    <location>
        <begin position="503"/>
        <end position="658"/>
    </location>
</feature>